<organism evidence="3 4">
    <name type="scientific">Alterisphingorhabdus coralli</name>
    <dbReference type="NCBI Taxonomy" id="3071408"/>
    <lineage>
        <taxon>Bacteria</taxon>
        <taxon>Pseudomonadati</taxon>
        <taxon>Pseudomonadota</taxon>
        <taxon>Alphaproteobacteria</taxon>
        <taxon>Sphingomonadales</taxon>
        <taxon>Sphingomonadaceae</taxon>
        <taxon>Alterisphingorhabdus (ex Yan et al. 2024)</taxon>
    </lineage>
</organism>
<reference evidence="3 4" key="1">
    <citation type="submission" date="2023-10" db="EMBL/GenBank/DDBJ databases">
        <title>Complete genome sequence of a Sphingomonadaceae bacterium.</title>
        <authorList>
            <person name="Yan C."/>
        </authorList>
    </citation>
    <scope>NUCLEOTIDE SEQUENCE [LARGE SCALE GENOMIC DNA]</scope>
    <source>
        <strain evidence="3 4">SCSIO 66989</strain>
    </source>
</reference>
<dbReference type="RefSeq" id="WP_317080756.1">
    <property type="nucleotide sequence ID" value="NZ_CP136594.1"/>
</dbReference>
<dbReference type="InterPro" id="IPR002048">
    <property type="entry name" value="EF_hand_dom"/>
</dbReference>
<feature type="region of interest" description="Disordered" evidence="1">
    <location>
        <begin position="202"/>
        <end position="239"/>
    </location>
</feature>
<dbReference type="Pfam" id="PF13202">
    <property type="entry name" value="EF-hand_5"/>
    <property type="match status" value="2"/>
</dbReference>
<dbReference type="InterPro" id="IPR011992">
    <property type="entry name" value="EF-hand-dom_pair"/>
</dbReference>
<dbReference type="Gene3D" id="1.10.238.10">
    <property type="entry name" value="EF-hand"/>
    <property type="match status" value="2"/>
</dbReference>
<evidence type="ECO:0000313" key="3">
    <source>
        <dbReference type="EMBL" id="WOE74500.1"/>
    </source>
</evidence>
<gene>
    <name evidence="3" type="ORF">RB602_11660</name>
</gene>
<dbReference type="EMBL" id="CP136594">
    <property type="protein sequence ID" value="WOE74500.1"/>
    <property type="molecule type" value="Genomic_DNA"/>
</dbReference>
<dbReference type="KEGG" id="acoa:RB602_11660"/>
<proteinExistence type="predicted"/>
<sequence length="239" mass="25900">MKALAFLQPGQKTGRAALMGSLLAASLLSLLAAPVFGQSRLGGPQPRQLKPLELKKVEGIIERQHREADQDRNGYLTVEELRGQINALAESIVQQRFGRIDTDGNSSLSYAEFSAWQRSLGSQALDDRSAGSVNQAMVPNSLPFEINDRKYGRLLRRLVPPLNVTILSQADGDYDGQVSVEELKDAQSKRFKELDANSDGFLVRSEFPSRSGNRPGDRPPGAPPEGAAPPPPVSSDAPN</sequence>
<dbReference type="AlphaFoldDB" id="A0AA97F8L5"/>
<accession>A0AA97F8L5</accession>
<dbReference type="GO" id="GO:0005509">
    <property type="term" value="F:calcium ion binding"/>
    <property type="evidence" value="ECO:0007669"/>
    <property type="project" value="InterPro"/>
</dbReference>
<evidence type="ECO:0000259" key="2">
    <source>
        <dbReference type="PROSITE" id="PS50222"/>
    </source>
</evidence>
<dbReference type="PROSITE" id="PS50222">
    <property type="entry name" value="EF_HAND_2"/>
    <property type="match status" value="1"/>
</dbReference>
<feature type="domain" description="EF-hand" evidence="2">
    <location>
        <begin position="88"/>
        <end position="123"/>
    </location>
</feature>
<evidence type="ECO:0000313" key="4">
    <source>
        <dbReference type="Proteomes" id="UP001302429"/>
    </source>
</evidence>
<dbReference type="Proteomes" id="UP001302429">
    <property type="component" value="Chromosome"/>
</dbReference>
<name>A0AA97F8L5_9SPHN</name>
<dbReference type="SUPFAM" id="SSF47473">
    <property type="entry name" value="EF-hand"/>
    <property type="match status" value="1"/>
</dbReference>
<protein>
    <recommendedName>
        <fullName evidence="2">EF-hand domain-containing protein</fullName>
    </recommendedName>
</protein>
<keyword evidence="4" id="KW-1185">Reference proteome</keyword>
<feature type="compositionally biased region" description="Pro residues" evidence="1">
    <location>
        <begin position="218"/>
        <end position="233"/>
    </location>
</feature>
<evidence type="ECO:0000256" key="1">
    <source>
        <dbReference type="SAM" id="MobiDB-lite"/>
    </source>
</evidence>